<name>A0ABV9NLZ3_9GAMM</name>
<accession>A0ABV9NLZ3</accession>
<dbReference type="Pfam" id="PF13650">
    <property type="entry name" value="Asp_protease_2"/>
    <property type="match status" value="2"/>
</dbReference>
<dbReference type="InterPro" id="IPR034122">
    <property type="entry name" value="Retropepsin-like_bacterial"/>
</dbReference>
<dbReference type="RefSeq" id="WP_377004470.1">
    <property type="nucleotide sequence ID" value="NZ_JBHSGG010000026.1"/>
</dbReference>
<comment type="caution">
    <text evidence="2">The sequence shown here is derived from an EMBL/GenBank/DDBJ whole genome shotgun (WGS) entry which is preliminary data.</text>
</comment>
<keyword evidence="3" id="KW-1185">Reference proteome</keyword>
<dbReference type="Proteomes" id="UP001595892">
    <property type="component" value="Unassembled WGS sequence"/>
</dbReference>
<feature type="chain" id="PRO_5046477973" evidence="1">
    <location>
        <begin position="22"/>
        <end position="329"/>
    </location>
</feature>
<dbReference type="CDD" id="cd05483">
    <property type="entry name" value="retropepsin_like_bacteria"/>
    <property type="match status" value="1"/>
</dbReference>
<dbReference type="InterPro" id="IPR021109">
    <property type="entry name" value="Peptidase_aspartic_dom_sf"/>
</dbReference>
<keyword evidence="2" id="KW-0645">Protease</keyword>
<evidence type="ECO:0000256" key="1">
    <source>
        <dbReference type="SAM" id="SignalP"/>
    </source>
</evidence>
<dbReference type="SUPFAM" id="SSF50630">
    <property type="entry name" value="Acid proteases"/>
    <property type="match status" value="2"/>
</dbReference>
<evidence type="ECO:0000313" key="2">
    <source>
        <dbReference type="EMBL" id="MFC4728439.1"/>
    </source>
</evidence>
<feature type="signal peptide" evidence="1">
    <location>
        <begin position="1"/>
        <end position="21"/>
    </location>
</feature>
<keyword evidence="2" id="KW-0378">Hydrolase</keyword>
<organism evidence="2 3">
    <name type="scientific">Coralloluteibacterium thermophilum</name>
    <dbReference type="NCBI Taxonomy" id="2707049"/>
    <lineage>
        <taxon>Bacteria</taxon>
        <taxon>Pseudomonadati</taxon>
        <taxon>Pseudomonadota</taxon>
        <taxon>Gammaproteobacteria</taxon>
        <taxon>Lysobacterales</taxon>
        <taxon>Lysobacteraceae</taxon>
        <taxon>Coralloluteibacterium</taxon>
    </lineage>
</organism>
<protein>
    <submittedName>
        <fullName evidence="2">Aspartyl protease family protein</fullName>
    </submittedName>
</protein>
<dbReference type="GO" id="GO:0008233">
    <property type="term" value="F:peptidase activity"/>
    <property type="evidence" value="ECO:0007669"/>
    <property type="project" value="UniProtKB-KW"/>
</dbReference>
<dbReference type="GO" id="GO:0006508">
    <property type="term" value="P:proteolysis"/>
    <property type="evidence" value="ECO:0007669"/>
    <property type="project" value="UniProtKB-KW"/>
</dbReference>
<gene>
    <name evidence="2" type="ORF">ACFO3Q_09670</name>
</gene>
<proteinExistence type="predicted"/>
<evidence type="ECO:0000313" key="3">
    <source>
        <dbReference type="Proteomes" id="UP001595892"/>
    </source>
</evidence>
<reference evidence="3" key="1">
    <citation type="journal article" date="2019" name="Int. J. Syst. Evol. Microbiol.">
        <title>The Global Catalogue of Microorganisms (GCM) 10K type strain sequencing project: providing services to taxonomists for standard genome sequencing and annotation.</title>
        <authorList>
            <consortium name="The Broad Institute Genomics Platform"/>
            <consortium name="The Broad Institute Genome Sequencing Center for Infectious Disease"/>
            <person name="Wu L."/>
            <person name="Ma J."/>
        </authorList>
    </citation>
    <scope>NUCLEOTIDE SEQUENCE [LARGE SCALE GENOMIC DNA]</scope>
    <source>
        <strain evidence="3">CGMCC 1.13574</strain>
    </source>
</reference>
<dbReference type="Gene3D" id="2.40.70.10">
    <property type="entry name" value="Acid Proteases"/>
    <property type="match status" value="2"/>
</dbReference>
<keyword evidence="1" id="KW-0732">Signal</keyword>
<dbReference type="EMBL" id="JBHSGG010000026">
    <property type="protein sequence ID" value="MFC4728439.1"/>
    <property type="molecule type" value="Genomic_DNA"/>
</dbReference>
<sequence length="329" mass="34287">MSLRLALPICLLSLSKAAVCAAAPSPSTPAPEGHRIPMHLVGKHPRVQVRIDGVDRPLSFVVDTAAGASVVDAALAERLGLLDATPRRMQVQGAGGSTAATHVTALQALSSGDLRWQAQLLAMDLSKVAEGDAPPVEGILGNDLMARFDLRFDLPAGHVLLAPPGSLPRTDCLDNALPQRAAGLQRFAFVPAQLRDGGDRVPVIGVVDTGAAQTVLNPPAARALGVAEDDGRLRRREAGTRGIAEQVIETWLYTLPTLAIGDWQLPPTEVRISALPVFAVLGLADRPAAILGIDALRQRRVDVLANATAVCLGPSDAALPAGGARDAVR</sequence>